<keyword evidence="7" id="KW-0862">Zinc</keyword>
<dbReference type="Pfam" id="PF13639">
    <property type="entry name" value="zf-RING_2"/>
    <property type="match status" value="1"/>
</dbReference>
<dbReference type="Proteomes" id="UP000215914">
    <property type="component" value="Chromosome 13"/>
</dbReference>
<dbReference type="GO" id="GO:0008270">
    <property type="term" value="F:zinc ion binding"/>
    <property type="evidence" value="ECO:0007669"/>
    <property type="project" value="UniProtKB-KW"/>
</dbReference>
<dbReference type="Gene3D" id="3.30.40.10">
    <property type="entry name" value="Zinc/RING finger domain, C3HC4 (zinc finger)"/>
    <property type="match status" value="1"/>
</dbReference>
<proteinExistence type="predicted"/>
<dbReference type="InterPro" id="IPR045191">
    <property type="entry name" value="MBR1/2-like"/>
</dbReference>
<evidence type="ECO:0000256" key="6">
    <source>
        <dbReference type="ARBA" id="ARBA00022786"/>
    </source>
</evidence>
<evidence type="ECO:0000256" key="4">
    <source>
        <dbReference type="ARBA" id="ARBA00022723"/>
    </source>
</evidence>
<gene>
    <name evidence="11" type="ORF">HannXRQ_Chr13g0391211</name>
    <name evidence="10" type="ORF">HanXRQr2_Chr13g0568481</name>
</gene>
<evidence type="ECO:0000256" key="2">
    <source>
        <dbReference type="ARBA" id="ARBA00012483"/>
    </source>
</evidence>
<keyword evidence="12" id="KW-1185">Reference proteome</keyword>
<sequence>MTSEGNRVTGAVGFEFDPLVVSNGGHLVRGGQLVQAVPAGGYSWNHAHGVPYLQDSGFHGYRVATMSRNSPAVMHPHQVTYNVYQPPLPPQILPPPPPMLPIQAQNMDIQLQQPSTSHRHSTRTSQMYPYQNDAPVPRFVGPALPHGVMVYEARRQQLMINSIARHRSFSHHRVTLEEAFQALREQLGEAVDTGLPVKFISDNLKTRIFTSPRHHSQDLTSPADEEPYLCVICQMEFEDQEKIGMLDCCHEYHAKCIKKWLTVKNNCPVCKSTALR</sequence>
<dbReference type="AlphaFoldDB" id="A0A251SNY5"/>
<evidence type="ECO:0000256" key="8">
    <source>
        <dbReference type="PROSITE-ProRule" id="PRU00175"/>
    </source>
</evidence>
<evidence type="ECO:0000256" key="5">
    <source>
        <dbReference type="ARBA" id="ARBA00022771"/>
    </source>
</evidence>
<keyword evidence="6" id="KW-0833">Ubl conjugation pathway</keyword>
<evidence type="ECO:0000256" key="7">
    <source>
        <dbReference type="ARBA" id="ARBA00022833"/>
    </source>
</evidence>
<dbReference type="PROSITE" id="PS50089">
    <property type="entry name" value="ZF_RING_2"/>
    <property type="match status" value="1"/>
</dbReference>
<name>A0A251SNY5_HELAN</name>
<evidence type="ECO:0000313" key="11">
    <source>
        <dbReference type="EMBL" id="OTG00454.1"/>
    </source>
</evidence>
<dbReference type="Gramene" id="mRNA:HanXRQr2_Chr13g0568481">
    <property type="protein sequence ID" value="mRNA:HanXRQr2_Chr13g0568481"/>
    <property type="gene ID" value="HanXRQr2_Chr13g0568481"/>
</dbReference>
<keyword evidence="3" id="KW-0808">Transferase</keyword>
<dbReference type="InParanoid" id="A0A251SNY5"/>
<reference evidence="11" key="2">
    <citation type="submission" date="2017-02" db="EMBL/GenBank/DDBJ databases">
        <title>Sunflower complete genome.</title>
        <authorList>
            <person name="Langlade N."/>
            <person name="Munos S."/>
        </authorList>
    </citation>
    <scope>NUCLEOTIDE SEQUENCE [LARGE SCALE GENOMIC DNA]</scope>
    <source>
        <tissue evidence="11">Leaves</tissue>
    </source>
</reference>
<evidence type="ECO:0000256" key="1">
    <source>
        <dbReference type="ARBA" id="ARBA00000900"/>
    </source>
</evidence>
<accession>A0A251SNY5</accession>
<dbReference type="PANTHER" id="PTHR22937">
    <property type="entry name" value="E3 UBIQUITIN-PROTEIN LIGASE RNF165"/>
    <property type="match status" value="1"/>
</dbReference>
<dbReference type="SUPFAM" id="SSF57850">
    <property type="entry name" value="RING/U-box"/>
    <property type="match status" value="1"/>
</dbReference>
<reference evidence="10 12" key="1">
    <citation type="journal article" date="2017" name="Nature">
        <title>The sunflower genome provides insights into oil metabolism, flowering and Asterid evolution.</title>
        <authorList>
            <person name="Badouin H."/>
            <person name="Gouzy J."/>
            <person name="Grassa C.J."/>
            <person name="Murat F."/>
            <person name="Staton S.E."/>
            <person name="Cottret L."/>
            <person name="Lelandais-Briere C."/>
            <person name="Owens G.L."/>
            <person name="Carrere S."/>
            <person name="Mayjonade B."/>
            <person name="Legrand L."/>
            <person name="Gill N."/>
            <person name="Kane N.C."/>
            <person name="Bowers J.E."/>
            <person name="Hubner S."/>
            <person name="Bellec A."/>
            <person name="Berard A."/>
            <person name="Berges H."/>
            <person name="Blanchet N."/>
            <person name="Boniface M.C."/>
            <person name="Brunel D."/>
            <person name="Catrice O."/>
            <person name="Chaidir N."/>
            <person name="Claudel C."/>
            <person name="Donnadieu C."/>
            <person name="Faraut T."/>
            <person name="Fievet G."/>
            <person name="Helmstetter N."/>
            <person name="King M."/>
            <person name="Knapp S.J."/>
            <person name="Lai Z."/>
            <person name="Le Paslier M.C."/>
            <person name="Lippi Y."/>
            <person name="Lorenzon L."/>
            <person name="Mandel J.R."/>
            <person name="Marage G."/>
            <person name="Marchand G."/>
            <person name="Marquand E."/>
            <person name="Bret-Mestries E."/>
            <person name="Morien E."/>
            <person name="Nambeesan S."/>
            <person name="Nguyen T."/>
            <person name="Pegot-Espagnet P."/>
            <person name="Pouilly N."/>
            <person name="Raftis F."/>
            <person name="Sallet E."/>
            <person name="Schiex T."/>
            <person name="Thomas J."/>
            <person name="Vandecasteele C."/>
            <person name="Vares D."/>
            <person name="Vear F."/>
            <person name="Vautrin S."/>
            <person name="Crespi M."/>
            <person name="Mangin B."/>
            <person name="Burke J.M."/>
            <person name="Salse J."/>
            <person name="Munos S."/>
            <person name="Vincourt P."/>
            <person name="Rieseberg L.H."/>
            <person name="Langlade N.B."/>
        </authorList>
    </citation>
    <scope>NUCLEOTIDE SEQUENCE [LARGE SCALE GENOMIC DNA]</scope>
    <source>
        <strain evidence="12">cv. SF193</strain>
        <tissue evidence="10">Leaves</tissue>
    </source>
</reference>
<protein>
    <recommendedName>
        <fullName evidence="2">RING-type E3 ubiquitin transferase</fullName>
        <ecNumber evidence="2">2.3.2.27</ecNumber>
    </recommendedName>
</protein>
<dbReference type="InterPro" id="IPR001841">
    <property type="entry name" value="Znf_RING"/>
</dbReference>
<dbReference type="EMBL" id="CM007902">
    <property type="protein sequence ID" value="OTG00454.1"/>
    <property type="molecule type" value="Genomic_DNA"/>
</dbReference>
<evidence type="ECO:0000259" key="9">
    <source>
        <dbReference type="PROSITE" id="PS50089"/>
    </source>
</evidence>
<evidence type="ECO:0000256" key="3">
    <source>
        <dbReference type="ARBA" id="ARBA00022679"/>
    </source>
</evidence>
<dbReference type="SMART" id="SM00184">
    <property type="entry name" value="RING"/>
    <property type="match status" value="1"/>
</dbReference>
<keyword evidence="5 8" id="KW-0863">Zinc-finger</keyword>
<comment type="catalytic activity">
    <reaction evidence="1">
        <text>S-ubiquitinyl-[E2 ubiquitin-conjugating enzyme]-L-cysteine + [acceptor protein]-L-lysine = [E2 ubiquitin-conjugating enzyme]-L-cysteine + N(6)-ubiquitinyl-[acceptor protein]-L-lysine.</text>
        <dbReference type="EC" id="2.3.2.27"/>
    </reaction>
</comment>
<dbReference type="EMBL" id="MNCJ02000328">
    <property type="protein sequence ID" value="KAF5771743.1"/>
    <property type="molecule type" value="Genomic_DNA"/>
</dbReference>
<dbReference type="GO" id="GO:0005634">
    <property type="term" value="C:nucleus"/>
    <property type="evidence" value="ECO:0000318"/>
    <property type="project" value="GO_Central"/>
</dbReference>
<evidence type="ECO:0000313" key="10">
    <source>
        <dbReference type="EMBL" id="KAF5771743.1"/>
    </source>
</evidence>
<dbReference type="GO" id="GO:0061630">
    <property type="term" value="F:ubiquitin protein ligase activity"/>
    <property type="evidence" value="ECO:0000318"/>
    <property type="project" value="GO_Central"/>
</dbReference>
<dbReference type="EC" id="2.3.2.27" evidence="2"/>
<dbReference type="PANTHER" id="PTHR22937:SF222">
    <property type="entry name" value="RING-TYPE E3 UBIQUITIN TRANSFERASE"/>
    <property type="match status" value="1"/>
</dbReference>
<keyword evidence="4" id="KW-0479">Metal-binding</keyword>
<reference evidence="10" key="3">
    <citation type="submission" date="2020-06" db="EMBL/GenBank/DDBJ databases">
        <title>Helianthus annuus Genome sequencing and assembly Release 2.</title>
        <authorList>
            <person name="Gouzy J."/>
            <person name="Langlade N."/>
            <person name="Munos S."/>
        </authorList>
    </citation>
    <scope>NUCLEOTIDE SEQUENCE</scope>
    <source>
        <tissue evidence="10">Leaves</tissue>
    </source>
</reference>
<dbReference type="InterPro" id="IPR013083">
    <property type="entry name" value="Znf_RING/FYVE/PHD"/>
</dbReference>
<dbReference type="CDD" id="cd16469">
    <property type="entry name" value="RING-H2_RNF24-like"/>
    <property type="match status" value="1"/>
</dbReference>
<organism evidence="11 12">
    <name type="scientific">Helianthus annuus</name>
    <name type="common">Common sunflower</name>
    <dbReference type="NCBI Taxonomy" id="4232"/>
    <lineage>
        <taxon>Eukaryota</taxon>
        <taxon>Viridiplantae</taxon>
        <taxon>Streptophyta</taxon>
        <taxon>Embryophyta</taxon>
        <taxon>Tracheophyta</taxon>
        <taxon>Spermatophyta</taxon>
        <taxon>Magnoliopsida</taxon>
        <taxon>eudicotyledons</taxon>
        <taxon>Gunneridae</taxon>
        <taxon>Pentapetalae</taxon>
        <taxon>asterids</taxon>
        <taxon>campanulids</taxon>
        <taxon>Asterales</taxon>
        <taxon>Asteraceae</taxon>
        <taxon>Asteroideae</taxon>
        <taxon>Heliantheae alliance</taxon>
        <taxon>Heliantheae</taxon>
        <taxon>Helianthus</taxon>
    </lineage>
</organism>
<feature type="domain" description="RING-type" evidence="9">
    <location>
        <begin position="230"/>
        <end position="271"/>
    </location>
</feature>
<dbReference type="OrthoDB" id="1714475at2759"/>
<evidence type="ECO:0000313" key="12">
    <source>
        <dbReference type="Proteomes" id="UP000215914"/>
    </source>
</evidence>